<dbReference type="InterPro" id="IPR036291">
    <property type="entry name" value="NAD(P)-bd_dom_sf"/>
</dbReference>
<dbReference type="EMBL" id="JABWCS010000221">
    <property type="protein sequence ID" value="NUU64431.1"/>
    <property type="molecule type" value="Genomic_DNA"/>
</dbReference>
<organism evidence="1 2">
    <name type="scientific">Paenibacillus agri</name>
    <dbReference type="NCBI Taxonomy" id="2744309"/>
    <lineage>
        <taxon>Bacteria</taxon>
        <taxon>Bacillati</taxon>
        <taxon>Bacillota</taxon>
        <taxon>Bacilli</taxon>
        <taxon>Bacillales</taxon>
        <taxon>Paenibacillaceae</taxon>
        <taxon>Paenibacillus</taxon>
    </lineage>
</organism>
<protein>
    <submittedName>
        <fullName evidence="1">SDR family NAD(P)-dependent oxidoreductase</fullName>
    </submittedName>
</protein>
<dbReference type="Gene3D" id="3.40.50.720">
    <property type="entry name" value="NAD(P)-binding Rossmann-like Domain"/>
    <property type="match status" value="1"/>
</dbReference>
<dbReference type="InterPro" id="IPR002347">
    <property type="entry name" value="SDR_fam"/>
</dbReference>
<dbReference type="PANTHER" id="PTHR43431">
    <property type="entry name" value="OXIDOREDUCTASE, SHORT CHAIN DEHYDROGENASE/REDUCTASE FAMILY (AFU_ORTHOLOGUE AFUA_5G14000)"/>
    <property type="match status" value="1"/>
</dbReference>
<dbReference type="PANTHER" id="PTHR43431:SF1">
    <property type="entry name" value="OS08G0476300 PROTEIN"/>
    <property type="match status" value="1"/>
</dbReference>
<accession>A0A850F340</accession>
<proteinExistence type="predicted"/>
<gene>
    <name evidence="1" type="ORF">HPT30_29160</name>
</gene>
<name>A0A850F340_9BACL</name>
<evidence type="ECO:0000313" key="1">
    <source>
        <dbReference type="EMBL" id="NUU64431.1"/>
    </source>
</evidence>
<dbReference type="Proteomes" id="UP000564806">
    <property type="component" value="Unassembled WGS sequence"/>
</dbReference>
<comment type="caution">
    <text evidence="1">The sequence shown here is derived from an EMBL/GenBank/DDBJ whole genome shotgun (WGS) entry which is preliminary data.</text>
</comment>
<dbReference type="SUPFAM" id="SSF51735">
    <property type="entry name" value="NAD(P)-binding Rossmann-fold domains"/>
    <property type="match status" value="1"/>
</dbReference>
<evidence type="ECO:0000313" key="2">
    <source>
        <dbReference type="Proteomes" id="UP000564806"/>
    </source>
</evidence>
<keyword evidence="2" id="KW-1185">Reference proteome</keyword>
<reference evidence="1" key="1">
    <citation type="submission" date="2020-06" db="EMBL/GenBank/DDBJ databases">
        <title>Paenibacillus sp. nov., isolated from soil.</title>
        <authorList>
            <person name="Seo Y.L."/>
        </authorList>
    </citation>
    <scope>NUCLEOTIDE SEQUENCE [LARGE SCALE GENOMIC DNA]</scope>
    <source>
        <strain evidence="1">JW14</strain>
    </source>
</reference>
<dbReference type="PRINTS" id="PR00081">
    <property type="entry name" value="GDHRDH"/>
</dbReference>
<sequence>MSKKLAVIVGAGPGVSLHVAHKFGQNGFHVVLAARNKVALEEFTSQLREEGIAADYIIVDAGSTASIEAGFKSIKEQYGSPDLLIYNAAVIAGGKPSSLTSEVLTQHLQVDVVGALESTRQVLPDLLAKKSGTILFTGGGLSLFPSAQNASLSIGKAAVRNFALTLAEELKPEGIFVGTVTIAGTVKSDTYYDPAIIADAYWKLYTEREEHEILFKQP</sequence>
<dbReference type="AlphaFoldDB" id="A0A850F340"/>
<dbReference type="RefSeq" id="WP_175374738.1">
    <property type="nucleotide sequence ID" value="NZ_JABWCS010000221.1"/>
</dbReference>
<dbReference type="Pfam" id="PF00106">
    <property type="entry name" value="adh_short"/>
    <property type="match status" value="1"/>
</dbReference>